<accession>A0A076PTA9</accession>
<name>A0A076PTA9_COMTE</name>
<dbReference type="KEGG" id="ctes:O987_24520"/>
<proteinExistence type="predicted"/>
<protein>
    <submittedName>
        <fullName evidence="1">Uncharacterized protein</fullName>
    </submittedName>
</protein>
<reference evidence="1 2" key="1">
    <citation type="journal article" date="2014" name="Genome Announc.">
        <title>Complete Genome Sequence of Polychlorinated Biphenyl Degrader Comamonas testosteroni TK102 (NBRC 109938).</title>
        <authorList>
            <person name="Fukuda K."/>
            <person name="Hosoyama A."/>
            <person name="Tsuchikane K."/>
            <person name="Ohji S."/>
            <person name="Yamazoe A."/>
            <person name="Fujita N."/>
            <person name="Shintani M."/>
            <person name="Kimbara K."/>
        </authorList>
    </citation>
    <scope>NUCLEOTIDE SEQUENCE [LARGE SCALE GENOMIC DNA]</scope>
    <source>
        <strain evidence="1">TK102</strain>
    </source>
</reference>
<evidence type="ECO:0000313" key="2">
    <source>
        <dbReference type="Proteomes" id="UP000028782"/>
    </source>
</evidence>
<dbReference type="HOGENOM" id="CLU_3134508_0_0_4"/>
<gene>
    <name evidence="1" type="ORF">O987_24520</name>
</gene>
<dbReference type="AlphaFoldDB" id="A0A076PTA9"/>
<sequence length="49" mass="5593">MSEGKPVFDRTVAPAADVAMQKSCATLKDMQTQRAYFFYFWFSPPAAER</sequence>
<dbReference type="EMBL" id="CP006704">
    <property type="protein sequence ID" value="AIJ48978.1"/>
    <property type="molecule type" value="Genomic_DNA"/>
</dbReference>
<dbReference type="Proteomes" id="UP000028782">
    <property type="component" value="Chromosome"/>
</dbReference>
<organism evidence="1 2">
    <name type="scientific">Comamonas testosteroni TK102</name>
    <dbReference type="NCBI Taxonomy" id="1392005"/>
    <lineage>
        <taxon>Bacteria</taxon>
        <taxon>Pseudomonadati</taxon>
        <taxon>Pseudomonadota</taxon>
        <taxon>Betaproteobacteria</taxon>
        <taxon>Burkholderiales</taxon>
        <taxon>Comamonadaceae</taxon>
        <taxon>Comamonas</taxon>
    </lineage>
</organism>
<evidence type="ECO:0000313" key="1">
    <source>
        <dbReference type="EMBL" id="AIJ48978.1"/>
    </source>
</evidence>